<reference evidence="2" key="1">
    <citation type="submission" date="2021-04" db="EMBL/GenBank/DDBJ databases">
        <title>The genome sequence of Ideonella sp. 4Y11.</title>
        <authorList>
            <person name="Liu Y."/>
        </authorList>
    </citation>
    <scope>NUCLEOTIDE SEQUENCE</scope>
    <source>
        <strain evidence="2">4Y11</strain>
    </source>
</reference>
<dbReference type="Proteomes" id="UP000678374">
    <property type="component" value="Unassembled WGS sequence"/>
</dbReference>
<dbReference type="RefSeq" id="WP_210803228.1">
    <property type="nucleotide sequence ID" value="NZ_JAGQDE010000015.1"/>
</dbReference>
<protein>
    <recommendedName>
        <fullName evidence="4">HEAT repeat domain-containing protein</fullName>
    </recommendedName>
</protein>
<dbReference type="AlphaFoldDB" id="A0A941BM83"/>
<evidence type="ECO:0008006" key="4">
    <source>
        <dbReference type="Google" id="ProtNLM"/>
    </source>
</evidence>
<comment type="caution">
    <text evidence="2">The sequence shown here is derived from an EMBL/GenBank/DDBJ whole genome shotgun (WGS) entry which is preliminary data.</text>
</comment>
<keyword evidence="3" id="KW-1185">Reference proteome</keyword>
<dbReference type="Gene3D" id="1.25.10.10">
    <property type="entry name" value="Leucine-rich Repeat Variant"/>
    <property type="match status" value="1"/>
</dbReference>
<accession>A0A941BM83</accession>
<proteinExistence type="predicted"/>
<evidence type="ECO:0000313" key="3">
    <source>
        <dbReference type="Proteomes" id="UP000678374"/>
    </source>
</evidence>
<evidence type="ECO:0000313" key="2">
    <source>
        <dbReference type="EMBL" id="MBQ0960554.1"/>
    </source>
</evidence>
<sequence length="339" mass="36102">MKHTMTGKWFLAASAVFSAGAGATLLPAVQIDTLVRSADVIVVGTLSAGDTWQASPQRGTVRVRSVIKGSPSLLATPIEVSWTVPAELVRQRATGLWFLTADKDRVSYRATGQTALPAVIVVPGTGVERPPTVERRLAAILAGTVAADDQSLCDAAGAPGTAVACAAPRRQDAWAELRRLPAAVASEQLLLLAKHPSTEVCLLAVAGLVDLGSTDQVHRVFDRLLHPDEREAVAARVLAAALARISSGVISAQDFRRMYGSSDPYIRQSALDGLRSAASTDDLPFLVRLLDDNDVRTRFMAANTILRISGGHPVSDAIYRQQEDSLRTKLKAWAAAQRS</sequence>
<dbReference type="InterPro" id="IPR011989">
    <property type="entry name" value="ARM-like"/>
</dbReference>
<dbReference type="EMBL" id="JAGQDE010000015">
    <property type="protein sequence ID" value="MBQ0960554.1"/>
    <property type="molecule type" value="Genomic_DNA"/>
</dbReference>
<dbReference type="SUPFAM" id="SSF48371">
    <property type="entry name" value="ARM repeat"/>
    <property type="match status" value="1"/>
</dbReference>
<dbReference type="InterPro" id="IPR016024">
    <property type="entry name" value="ARM-type_fold"/>
</dbReference>
<name>A0A941BM83_9BURK</name>
<gene>
    <name evidence="2" type="ORF">KAK06_16490</name>
</gene>
<evidence type="ECO:0000256" key="1">
    <source>
        <dbReference type="SAM" id="SignalP"/>
    </source>
</evidence>
<feature type="signal peptide" evidence="1">
    <location>
        <begin position="1"/>
        <end position="23"/>
    </location>
</feature>
<keyword evidence="1" id="KW-0732">Signal</keyword>
<feature type="chain" id="PRO_5037050339" description="HEAT repeat domain-containing protein" evidence="1">
    <location>
        <begin position="24"/>
        <end position="339"/>
    </location>
</feature>
<organism evidence="2 3">
    <name type="scientific">Ideonella aquatica</name>
    <dbReference type="NCBI Taxonomy" id="2824119"/>
    <lineage>
        <taxon>Bacteria</taxon>
        <taxon>Pseudomonadati</taxon>
        <taxon>Pseudomonadota</taxon>
        <taxon>Betaproteobacteria</taxon>
        <taxon>Burkholderiales</taxon>
        <taxon>Sphaerotilaceae</taxon>
        <taxon>Ideonella</taxon>
    </lineage>
</organism>